<dbReference type="PROSITE" id="PS50850">
    <property type="entry name" value="MFS"/>
    <property type="match status" value="1"/>
</dbReference>
<reference evidence="10 11" key="1">
    <citation type="submission" date="2016-10" db="EMBL/GenBank/DDBJ databases">
        <authorList>
            <person name="Cai Z."/>
        </authorList>
    </citation>
    <scope>NUCLEOTIDE SEQUENCE [LARGE SCALE GENOMIC DNA]</scope>
</reference>
<evidence type="ECO:0000256" key="2">
    <source>
        <dbReference type="ARBA" id="ARBA00022448"/>
    </source>
</evidence>
<evidence type="ECO:0000313" key="11">
    <source>
        <dbReference type="Proteomes" id="UP000256970"/>
    </source>
</evidence>
<evidence type="ECO:0000256" key="8">
    <source>
        <dbReference type="SAM" id="Phobius"/>
    </source>
</evidence>
<evidence type="ECO:0000256" key="1">
    <source>
        <dbReference type="ARBA" id="ARBA00004141"/>
    </source>
</evidence>
<feature type="region of interest" description="Disordered" evidence="7">
    <location>
        <begin position="687"/>
        <end position="713"/>
    </location>
</feature>
<evidence type="ECO:0000256" key="7">
    <source>
        <dbReference type="SAM" id="MobiDB-lite"/>
    </source>
</evidence>
<proteinExistence type="inferred from homology"/>
<keyword evidence="5 8" id="KW-0472">Membrane</keyword>
<comment type="similarity">
    <text evidence="6">Belongs to the major facilitator superfamily. Spinster (TC 2.A.1.49) family.</text>
</comment>
<evidence type="ECO:0000313" key="10">
    <source>
        <dbReference type="EMBL" id="SZX71572.1"/>
    </source>
</evidence>
<sequence length="811" mass="83038">MTQVAPLEQACQQQAAVNSATDAEAAGQERAGTPGSGTSNGSFVPVEIQQALLPKVVLQHYQHPFGPWRRRYMVGLVSLIAALLCADQNLLAPNLSAAAAYFGLNDQQKDTILGGYLMAAFFLIGAPSALLCGYLADTHNRVLMLAAIIIIGEAPCLCTYWVTELWQFFVLRMLTGIAVGGCFPLVFSLMGDLFPTSQRSAMAALVQIAVGFGIGGGQLLAGMVGPATNWKVPFVILAAPSLLLAVLLLLTVREPPRGAYEEALRGQLAAGAAYSESISWRKVKQLLAIPSNWIIILQGLPGCLPWGVMQTYINDYLHLNKGFSVEMATVVILMFGLGGGVGVLAGGAAGQLLYNWRKEAMAVLTGVSVLAGVGPVYFLVNADLMAAGYASALLMSALAGFLVSMAGPNLRAIMINVNTPETRGVSLALQSVTDDLGRGLGPVIVAGFISAMGRQGAFNLSVAGWVPCGLMLCCLVFTMRKDEQQMQQRLGKSADAALQQIQVMQGDAGTGGGEVVGEPVSVHAGSSSSSSSGSSSVGGDWLEHGSSSSSRGGVVGLLKGAGQLSDAPASVQQQQQQHGLHSWVGDSSSSIHHVQSAAMASPLPAVERVQASAAAAAAAARQRPGSDTGQPASSFAAGLGPEQQHLVKLKSRMSDPGVAAAAVTSSGGIRSWFAGRGVANSAGVGAGAGPGAAAAAAGSPLHGRLPEPERNSSWQQLLEGGVSSSRDGRGETCVGAAASWVSRSGIHLRGKTGGSGGSSSGEGGPLGEAREGCAVLKSEHGLQQMSGADVDCVAAYEDCTAPLHASSGVQC</sequence>
<feature type="compositionally biased region" description="Low complexity" evidence="7">
    <location>
        <begin position="691"/>
        <end position="700"/>
    </location>
</feature>
<evidence type="ECO:0000256" key="5">
    <source>
        <dbReference type="ARBA" id="ARBA00023136"/>
    </source>
</evidence>
<feature type="transmembrane region" description="Helical" evidence="8">
    <location>
        <begin position="232"/>
        <end position="252"/>
    </location>
</feature>
<feature type="transmembrane region" description="Helical" evidence="8">
    <location>
        <begin position="169"/>
        <end position="189"/>
    </location>
</feature>
<dbReference type="InterPro" id="IPR020846">
    <property type="entry name" value="MFS_dom"/>
</dbReference>
<dbReference type="AlphaFoldDB" id="A0A383W382"/>
<feature type="transmembrane region" description="Helical" evidence="8">
    <location>
        <begin position="361"/>
        <end position="380"/>
    </location>
</feature>
<dbReference type="InterPro" id="IPR036259">
    <property type="entry name" value="MFS_trans_sf"/>
</dbReference>
<feature type="transmembrane region" description="Helical" evidence="8">
    <location>
        <begin position="286"/>
        <end position="308"/>
    </location>
</feature>
<feature type="compositionally biased region" description="Low complexity" evidence="7">
    <location>
        <begin position="516"/>
        <end position="560"/>
    </location>
</feature>
<dbReference type="GO" id="GO:0022857">
    <property type="term" value="F:transmembrane transporter activity"/>
    <property type="evidence" value="ECO:0007669"/>
    <property type="project" value="InterPro"/>
</dbReference>
<evidence type="ECO:0000256" key="6">
    <source>
        <dbReference type="ARBA" id="ARBA00024338"/>
    </source>
</evidence>
<protein>
    <recommendedName>
        <fullName evidence="9">Major facilitator superfamily (MFS) profile domain-containing protein</fullName>
    </recommendedName>
</protein>
<evidence type="ECO:0000256" key="4">
    <source>
        <dbReference type="ARBA" id="ARBA00022989"/>
    </source>
</evidence>
<feature type="region of interest" description="Disordered" evidence="7">
    <location>
        <begin position="747"/>
        <end position="769"/>
    </location>
</feature>
<dbReference type="STRING" id="3088.A0A383W382"/>
<feature type="transmembrane region" description="Helical" evidence="8">
    <location>
        <begin position="328"/>
        <end position="349"/>
    </location>
</feature>
<accession>A0A383W382</accession>
<dbReference type="Pfam" id="PF07690">
    <property type="entry name" value="MFS_1"/>
    <property type="match status" value="1"/>
</dbReference>
<dbReference type="Gene3D" id="1.20.1250.20">
    <property type="entry name" value="MFS general substrate transporter like domains"/>
    <property type="match status" value="1"/>
</dbReference>
<comment type="subcellular location">
    <subcellularLocation>
        <location evidence="1">Membrane</location>
        <topology evidence="1">Multi-pass membrane protein</topology>
    </subcellularLocation>
</comment>
<dbReference type="Proteomes" id="UP000256970">
    <property type="component" value="Unassembled WGS sequence"/>
</dbReference>
<name>A0A383W382_TETOB</name>
<keyword evidence="3 8" id="KW-0812">Transmembrane</keyword>
<feature type="region of interest" description="Disordered" evidence="7">
    <location>
        <begin position="508"/>
        <end position="588"/>
    </location>
</feature>
<keyword evidence="2" id="KW-0813">Transport</keyword>
<dbReference type="GO" id="GO:0016020">
    <property type="term" value="C:membrane"/>
    <property type="evidence" value="ECO:0007669"/>
    <property type="project" value="UniProtKB-SubCell"/>
</dbReference>
<dbReference type="SUPFAM" id="SSF103473">
    <property type="entry name" value="MFS general substrate transporter"/>
    <property type="match status" value="1"/>
</dbReference>
<feature type="transmembrane region" description="Helical" evidence="8">
    <location>
        <begin position="201"/>
        <end position="220"/>
    </location>
</feature>
<feature type="transmembrane region" description="Helical" evidence="8">
    <location>
        <begin position="457"/>
        <end position="479"/>
    </location>
</feature>
<keyword evidence="4 8" id="KW-1133">Transmembrane helix</keyword>
<feature type="transmembrane region" description="Helical" evidence="8">
    <location>
        <begin position="142"/>
        <end position="163"/>
    </location>
</feature>
<gene>
    <name evidence="10" type="ORF">BQ4739_LOCUS11706</name>
</gene>
<keyword evidence="11" id="KW-1185">Reference proteome</keyword>
<feature type="transmembrane region" description="Helical" evidence="8">
    <location>
        <begin position="112"/>
        <end position="135"/>
    </location>
</feature>
<evidence type="ECO:0000256" key="3">
    <source>
        <dbReference type="ARBA" id="ARBA00022692"/>
    </source>
</evidence>
<feature type="region of interest" description="Disordered" evidence="7">
    <location>
        <begin position="617"/>
        <end position="637"/>
    </location>
</feature>
<feature type="compositionally biased region" description="Gly residues" evidence="7">
    <location>
        <begin position="751"/>
        <end position="766"/>
    </location>
</feature>
<dbReference type="PANTHER" id="PTHR23505:SF79">
    <property type="entry name" value="PROTEIN SPINSTER"/>
    <property type="match status" value="1"/>
</dbReference>
<dbReference type="InterPro" id="IPR011701">
    <property type="entry name" value="MFS"/>
</dbReference>
<feature type="domain" description="Major facilitator superfamily (MFS) profile" evidence="9">
    <location>
        <begin position="73"/>
        <end position="486"/>
    </location>
</feature>
<dbReference type="InterPro" id="IPR044770">
    <property type="entry name" value="MFS_spinster-like"/>
</dbReference>
<feature type="transmembrane region" description="Helical" evidence="8">
    <location>
        <begin position="72"/>
        <end position="92"/>
    </location>
</feature>
<feature type="transmembrane region" description="Helical" evidence="8">
    <location>
        <begin position="386"/>
        <end position="406"/>
    </location>
</feature>
<evidence type="ECO:0000259" key="9">
    <source>
        <dbReference type="PROSITE" id="PS50850"/>
    </source>
</evidence>
<dbReference type="EMBL" id="FNXT01001061">
    <property type="protein sequence ID" value="SZX71572.1"/>
    <property type="molecule type" value="Genomic_DNA"/>
</dbReference>
<dbReference type="PANTHER" id="PTHR23505">
    <property type="entry name" value="SPINSTER"/>
    <property type="match status" value="1"/>
</dbReference>
<organism evidence="10 11">
    <name type="scientific">Tetradesmus obliquus</name>
    <name type="common">Green alga</name>
    <name type="synonym">Acutodesmus obliquus</name>
    <dbReference type="NCBI Taxonomy" id="3088"/>
    <lineage>
        <taxon>Eukaryota</taxon>
        <taxon>Viridiplantae</taxon>
        <taxon>Chlorophyta</taxon>
        <taxon>core chlorophytes</taxon>
        <taxon>Chlorophyceae</taxon>
        <taxon>CS clade</taxon>
        <taxon>Sphaeropleales</taxon>
        <taxon>Scenedesmaceae</taxon>
        <taxon>Tetradesmus</taxon>
    </lineage>
</organism>